<proteinExistence type="predicted"/>
<feature type="coiled-coil region" evidence="5">
    <location>
        <begin position="147"/>
        <end position="188"/>
    </location>
</feature>
<dbReference type="InterPro" id="IPR027370">
    <property type="entry name" value="Znf-RING_euk"/>
</dbReference>
<dbReference type="PROSITE" id="PS50089">
    <property type="entry name" value="ZF_RING_2"/>
    <property type="match status" value="1"/>
</dbReference>
<dbReference type="PROSITE" id="PS00518">
    <property type="entry name" value="ZF_RING_1"/>
    <property type="match status" value="1"/>
</dbReference>
<evidence type="ECO:0000256" key="5">
    <source>
        <dbReference type="SAM" id="Coils"/>
    </source>
</evidence>
<dbReference type="Pfam" id="PF13445">
    <property type="entry name" value="zf-RING_UBOX"/>
    <property type="match status" value="1"/>
</dbReference>
<keyword evidence="3" id="KW-0862">Zinc</keyword>
<dbReference type="Proteomes" id="UP001487740">
    <property type="component" value="Unassembled WGS sequence"/>
</dbReference>
<sequence>MDDNVEECPVCLTIFDDTLRRPRTLPCGHTLCSPCIDGLKHQGAVTCPTCRASHAVPKAGQFPISYITESLIRRLRGLASLPAEPGKQTAPPVTRPAPKATTGLSRKAQSLLQEQEAKVLAAIRSCQEEQSQLDEYLTTLGGWSSRQQRLQDELQTLVDQSKSAREAVHREESRVEGRQEEVRQKEQQLHAALQALRTAATRQEAYEVIEDTDHLVEKDGQRTGQCLGVFPDVHAVTTVARVAEASRAALQAATTAAAATQAALEAAGTAATASGDSSLPAAWAEASSITDRLQALLAPLLTAEDLHSLTQHVKSLVEAGLVFAVHDVEGQTRHARISLEDGSLHLHSLQTQAPPPRAATLQIGELMPAAPPCEVFLDLAWPGSAARRVVMSLPRDTPGGRQFMLLCSGQRGACYANTRLLKVVREGQPGECVRGGDYQTGDGRGGAALLPHLDQGEYWESGKAGAVRGWWRHDPAWGAQFSIITQDRQRGGGWCDVFGQVVRGLEVVQEAARHRPITEVSVVQCGVVLSR</sequence>
<keyword evidence="2 4" id="KW-0863">Zinc-finger</keyword>
<dbReference type="PANTHER" id="PTHR22791:SF6">
    <property type="entry name" value="RING-TYPE DOMAIN-CONTAINING PROTEIN"/>
    <property type="match status" value="1"/>
</dbReference>
<dbReference type="InterPro" id="IPR013083">
    <property type="entry name" value="Znf_RING/FYVE/PHD"/>
</dbReference>
<evidence type="ECO:0000259" key="6">
    <source>
        <dbReference type="PROSITE" id="PS50072"/>
    </source>
</evidence>
<dbReference type="SUPFAM" id="SSF57850">
    <property type="entry name" value="RING/U-box"/>
    <property type="match status" value="1"/>
</dbReference>
<dbReference type="SUPFAM" id="SSF50891">
    <property type="entry name" value="Cyclophilin-like"/>
    <property type="match status" value="1"/>
</dbReference>
<evidence type="ECO:0000313" key="9">
    <source>
        <dbReference type="Proteomes" id="UP001487740"/>
    </source>
</evidence>
<name>A0AAW0UEG9_SCYPA</name>
<dbReference type="InterPro" id="IPR051435">
    <property type="entry name" value="RING_finger_E3_ubiq-ligases"/>
</dbReference>
<protein>
    <submittedName>
        <fullName evidence="8">Uncharacterized protein</fullName>
    </submittedName>
</protein>
<comment type="caution">
    <text evidence="8">The sequence shown here is derived from an EMBL/GenBank/DDBJ whole genome shotgun (WGS) entry which is preliminary data.</text>
</comment>
<dbReference type="GO" id="GO:0003755">
    <property type="term" value="F:peptidyl-prolyl cis-trans isomerase activity"/>
    <property type="evidence" value="ECO:0007669"/>
    <property type="project" value="InterPro"/>
</dbReference>
<dbReference type="GO" id="GO:0061630">
    <property type="term" value="F:ubiquitin protein ligase activity"/>
    <property type="evidence" value="ECO:0007669"/>
    <property type="project" value="TreeGrafter"/>
</dbReference>
<dbReference type="SMART" id="SM00184">
    <property type="entry name" value="RING"/>
    <property type="match status" value="1"/>
</dbReference>
<keyword evidence="9" id="KW-1185">Reference proteome</keyword>
<dbReference type="AlphaFoldDB" id="A0AAW0UEG9"/>
<organism evidence="8 9">
    <name type="scientific">Scylla paramamosain</name>
    <name type="common">Mud crab</name>
    <dbReference type="NCBI Taxonomy" id="85552"/>
    <lineage>
        <taxon>Eukaryota</taxon>
        <taxon>Metazoa</taxon>
        <taxon>Ecdysozoa</taxon>
        <taxon>Arthropoda</taxon>
        <taxon>Crustacea</taxon>
        <taxon>Multicrustacea</taxon>
        <taxon>Malacostraca</taxon>
        <taxon>Eumalacostraca</taxon>
        <taxon>Eucarida</taxon>
        <taxon>Decapoda</taxon>
        <taxon>Pleocyemata</taxon>
        <taxon>Brachyura</taxon>
        <taxon>Eubrachyura</taxon>
        <taxon>Portunoidea</taxon>
        <taxon>Portunidae</taxon>
        <taxon>Portuninae</taxon>
        <taxon>Scylla</taxon>
    </lineage>
</organism>
<keyword evidence="5" id="KW-0175">Coiled coil</keyword>
<evidence type="ECO:0000256" key="4">
    <source>
        <dbReference type="PROSITE-ProRule" id="PRU00175"/>
    </source>
</evidence>
<dbReference type="GO" id="GO:0016567">
    <property type="term" value="P:protein ubiquitination"/>
    <property type="evidence" value="ECO:0007669"/>
    <property type="project" value="TreeGrafter"/>
</dbReference>
<feature type="domain" description="RING-type" evidence="7">
    <location>
        <begin position="8"/>
        <end position="51"/>
    </location>
</feature>
<evidence type="ECO:0000313" key="8">
    <source>
        <dbReference type="EMBL" id="KAK8397087.1"/>
    </source>
</evidence>
<dbReference type="EMBL" id="JARAKH010000014">
    <property type="protein sequence ID" value="KAK8397087.1"/>
    <property type="molecule type" value="Genomic_DNA"/>
</dbReference>
<accession>A0AAW0UEG9</accession>
<dbReference type="Gene3D" id="3.30.40.10">
    <property type="entry name" value="Zinc/RING finger domain, C3HC4 (zinc finger)"/>
    <property type="match status" value="1"/>
</dbReference>
<dbReference type="PANTHER" id="PTHR22791">
    <property type="entry name" value="RING-TYPE DOMAIN-CONTAINING PROTEIN"/>
    <property type="match status" value="1"/>
</dbReference>
<dbReference type="InterPro" id="IPR029000">
    <property type="entry name" value="Cyclophilin-like_dom_sf"/>
</dbReference>
<dbReference type="Gene3D" id="2.40.100.10">
    <property type="entry name" value="Cyclophilin-like"/>
    <property type="match status" value="1"/>
</dbReference>
<evidence type="ECO:0000256" key="3">
    <source>
        <dbReference type="ARBA" id="ARBA00022833"/>
    </source>
</evidence>
<dbReference type="InterPro" id="IPR002130">
    <property type="entry name" value="Cyclophilin-type_PPIase_dom"/>
</dbReference>
<dbReference type="PROSITE" id="PS50072">
    <property type="entry name" value="CSA_PPIASE_2"/>
    <property type="match status" value="1"/>
</dbReference>
<dbReference type="GO" id="GO:0008270">
    <property type="term" value="F:zinc ion binding"/>
    <property type="evidence" value="ECO:0007669"/>
    <property type="project" value="UniProtKB-KW"/>
</dbReference>
<keyword evidence="1" id="KW-0479">Metal-binding</keyword>
<dbReference type="InterPro" id="IPR001841">
    <property type="entry name" value="Znf_RING"/>
</dbReference>
<dbReference type="EMBL" id="JARAKH010000014">
    <property type="protein sequence ID" value="KAK8397088.1"/>
    <property type="molecule type" value="Genomic_DNA"/>
</dbReference>
<evidence type="ECO:0000256" key="2">
    <source>
        <dbReference type="ARBA" id="ARBA00022771"/>
    </source>
</evidence>
<gene>
    <name evidence="8" type="ORF">O3P69_004628</name>
</gene>
<evidence type="ECO:0000256" key="1">
    <source>
        <dbReference type="ARBA" id="ARBA00022723"/>
    </source>
</evidence>
<evidence type="ECO:0000259" key="7">
    <source>
        <dbReference type="PROSITE" id="PS50089"/>
    </source>
</evidence>
<reference evidence="8 9" key="1">
    <citation type="submission" date="2023-03" db="EMBL/GenBank/DDBJ databases">
        <title>High-quality genome of Scylla paramamosain provides insights in environmental adaptation.</title>
        <authorList>
            <person name="Zhang L."/>
        </authorList>
    </citation>
    <scope>NUCLEOTIDE SEQUENCE [LARGE SCALE GENOMIC DNA]</scope>
    <source>
        <strain evidence="8">LZ_2023a</strain>
        <tissue evidence="8">Muscle</tissue>
    </source>
</reference>
<dbReference type="Pfam" id="PF00160">
    <property type="entry name" value="Pro_isomerase"/>
    <property type="match status" value="1"/>
</dbReference>
<dbReference type="InterPro" id="IPR017907">
    <property type="entry name" value="Znf_RING_CS"/>
</dbReference>
<feature type="domain" description="PPIase cyclophilin-type" evidence="6">
    <location>
        <begin position="376"/>
        <end position="527"/>
    </location>
</feature>